<evidence type="ECO:0000313" key="5">
    <source>
        <dbReference type="EMBL" id="GCB71937.1"/>
    </source>
</evidence>
<dbReference type="STRING" id="75743.A0A401PFM9"/>
<reference evidence="5 6" key="1">
    <citation type="journal article" date="2018" name="Nat. Ecol. Evol.">
        <title>Shark genomes provide insights into elasmobranch evolution and the origin of vertebrates.</title>
        <authorList>
            <person name="Hara Y"/>
            <person name="Yamaguchi K"/>
            <person name="Onimaru K"/>
            <person name="Kadota M"/>
            <person name="Koyanagi M"/>
            <person name="Keeley SD"/>
            <person name="Tatsumi K"/>
            <person name="Tanaka K"/>
            <person name="Motone F"/>
            <person name="Kageyama Y"/>
            <person name="Nozu R"/>
            <person name="Adachi N"/>
            <person name="Nishimura O"/>
            <person name="Nakagawa R"/>
            <person name="Tanegashima C"/>
            <person name="Kiyatake I"/>
            <person name="Matsumoto R"/>
            <person name="Murakumo K"/>
            <person name="Nishida K"/>
            <person name="Terakita A"/>
            <person name="Kuratani S"/>
            <person name="Sato K"/>
            <person name="Hyodo S Kuraku.S."/>
        </authorList>
    </citation>
    <scope>NUCLEOTIDE SEQUENCE [LARGE SCALE GENOMIC DNA]</scope>
</reference>
<dbReference type="Proteomes" id="UP000288216">
    <property type="component" value="Unassembled WGS sequence"/>
</dbReference>
<protein>
    <recommendedName>
        <fullName evidence="4">DDE Tnp4 domain-containing protein</fullName>
    </recommendedName>
</protein>
<dbReference type="GO" id="GO:0046872">
    <property type="term" value="F:metal ion binding"/>
    <property type="evidence" value="ECO:0007669"/>
    <property type="project" value="UniProtKB-KW"/>
</dbReference>
<evidence type="ECO:0000259" key="4">
    <source>
        <dbReference type="Pfam" id="PF13359"/>
    </source>
</evidence>
<keyword evidence="6" id="KW-1185">Reference proteome</keyword>
<feature type="domain" description="DDE Tnp4" evidence="4">
    <location>
        <begin position="40"/>
        <end position="95"/>
    </location>
</feature>
<dbReference type="AlphaFoldDB" id="A0A401PFM9"/>
<evidence type="ECO:0000256" key="3">
    <source>
        <dbReference type="SAM" id="MobiDB-lite"/>
    </source>
</evidence>
<proteinExistence type="predicted"/>
<dbReference type="OrthoDB" id="10062286at2759"/>
<evidence type="ECO:0000256" key="2">
    <source>
        <dbReference type="ARBA" id="ARBA00022723"/>
    </source>
</evidence>
<evidence type="ECO:0000313" key="6">
    <source>
        <dbReference type="Proteomes" id="UP000288216"/>
    </source>
</evidence>
<organism evidence="5 6">
    <name type="scientific">Scyliorhinus torazame</name>
    <name type="common">Cloudy catshark</name>
    <name type="synonym">Catulus torazame</name>
    <dbReference type="NCBI Taxonomy" id="75743"/>
    <lineage>
        <taxon>Eukaryota</taxon>
        <taxon>Metazoa</taxon>
        <taxon>Chordata</taxon>
        <taxon>Craniata</taxon>
        <taxon>Vertebrata</taxon>
        <taxon>Chondrichthyes</taxon>
        <taxon>Elasmobranchii</taxon>
        <taxon>Galeomorphii</taxon>
        <taxon>Galeoidea</taxon>
        <taxon>Carcharhiniformes</taxon>
        <taxon>Scyliorhinidae</taxon>
        <taxon>Scyliorhinus</taxon>
    </lineage>
</organism>
<accession>A0A401PFM9</accession>
<comment type="cofactor">
    <cofactor evidence="1">
        <name>a divalent metal cation</name>
        <dbReference type="ChEBI" id="CHEBI:60240"/>
    </cofactor>
</comment>
<sequence>MFKGQPTPHSRLAKELASGRQGLPAEEVADGTYFPATGRRKTHYNDAHTVTRSMVEQCFGLLKMRFRCLDRSGGAIQYEAERVARIVVACCTLHNIAQQKGDVLEEDEKEGQASSNEDDVEERDDEQDMGPRQAGVATQCYCQGQRTRDALIASKFTD</sequence>
<comment type="caution">
    <text evidence="5">The sequence shown here is derived from an EMBL/GenBank/DDBJ whole genome shotgun (WGS) entry which is preliminary data.</text>
</comment>
<keyword evidence="2" id="KW-0479">Metal-binding</keyword>
<evidence type="ECO:0000256" key="1">
    <source>
        <dbReference type="ARBA" id="ARBA00001968"/>
    </source>
</evidence>
<feature type="region of interest" description="Disordered" evidence="3">
    <location>
        <begin position="101"/>
        <end position="136"/>
    </location>
</feature>
<dbReference type="InterPro" id="IPR027806">
    <property type="entry name" value="HARBI1_dom"/>
</dbReference>
<dbReference type="EMBL" id="BFAA01000406">
    <property type="protein sequence ID" value="GCB71937.1"/>
    <property type="molecule type" value="Genomic_DNA"/>
</dbReference>
<feature type="compositionally biased region" description="Acidic residues" evidence="3">
    <location>
        <begin position="116"/>
        <end position="128"/>
    </location>
</feature>
<name>A0A401PFM9_SCYTO</name>
<dbReference type="Pfam" id="PF13359">
    <property type="entry name" value="DDE_Tnp_4"/>
    <property type="match status" value="1"/>
</dbReference>
<gene>
    <name evidence="5" type="ORF">scyTo_0001757</name>
</gene>